<dbReference type="AlphaFoldDB" id="A0A9Q8PMB3"/>
<dbReference type="GO" id="GO:0022857">
    <property type="term" value="F:transmembrane transporter activity"/>
    <property type="evidence" value="ECO:0007669"/>
    <property type="project" value="InterPro"/>
</dbReference>
<feature type="transmembrane region" description="Helical" evidence="7">
    <location>
        <begin position="431"/>
        <end position="457"/>
    </location>
</feature>
<organism evidence="8 9">
    <name type="scientific">Passalora fulva</name>
    <name type="common">Tomato leaf mold</name>
    <name type="synonym">Cladosporium fulvum</name>
    <dbReference type="NCBI Taxonomy" id="5499"/>
    <lineage>
        <taxon>Eukaryota</taxon>
        <taxon>Fungi</taxon>
        <taxon>Dikarya</taxon>
        <taxon>Ascomycota</taxon>
        <taxon>Pezizomycotina</taxon>
        <taxon>Dothideomycetes</taxon>
        <taxon>Dothideomycetidae</taxon>
        <taxon>Mycosphaerellales</taxon>
        <taxon>Mycosphaerellaceae</taxon>
        <taxon>Fulvia</taxon>
    </lineage>
</organism>
<keyword evidence="2" id="KW-0813">Transport</keyword>
<dbReference type="PIRSF" id="PIRSF006060">
    <property type="entry name" value="AA_transporter"/>
    <property type="match status" value="1"/>
</dbReference>
<accession>A0A9Q8PMB3</accession>
<sequence length="547" mass="59601">MASSTSSSPREAPDPKLFGEQVHTDFADPNDDYDDGFELSDHAVAKKWQGTAADKKDMANLGRVQQLRRNFEFLSILGFGCTLVATWEVLLTTIASILTDGGTSGVIWGFIVVTFGFSFVYLSIAEMASMAPTSGGQYHWVSEFAPEPAQKFLSYLVGWLCFTGWQCAITSITYLTGTVIQGLIVLNTPSYVFESWHGTLLVIAVAVFAIFFNTVLAKRLPLVEGFLLVLHVLGLFAIIITLWVLAPTANAKDVFTTFTNAGGWNSDGTAFMVGLLSPVISTIGFDSGVHMSEEVKDAGNTVPKAILGAFWFNCFLGFLMAVTMCFCLGDVDSILASPTGYPFIQVFYNVTQSYAGASILTLILILTLTSSAIAEIATASRQLWSFARDKGMPGHSWLSHITPGWNIPLNAVLVSLLVTSLLSLINLGSSAALNAILALTTVSLLTSYIIVIGCVLLKRIRGQPLPHSRWTLGRWGMAINIIAMAYLLMVYVWMFFPTATPVEPSTMNWAIVMFAGIMTIATLYYVVRGRHHYVAPVALVKRSDYGR</sequence>
<feature type="transmembrane region" description="Helical" evidence="7">
    <location>
        <begin position="508"/>
        <end position="527"/>
    </location>
</feature>
<keyword evidence="3 7" id="KW-0812">Transmembrane</keyword>
<dbReference type="EMBL" id="CP090175">
    <property type="protein sequence ID" value="UJO25161.1"/>
    <property type="molecule type" value="Genomic_DNA"/>
</dbReference>
<dbReference type="GeneID" id="71994003"/>
<evidence type="ECO:0000256" key="7">
    <source>
        <dbReference type="SAM" id="Phobius"/>
    </source>
</evidence>
<gene>
    <name evidence="8" type="ORF">CLAFUR5_14125</name>
</gene>
<reference evidence="8" key="1">
    <citation type="submission" date="2021-12" db="EMBL/GenBank/DDBJ databases">
        <authorList>
            <person name="Zaccaron A."/>
            <person name="Stergiopoulos I."/>
        </authorList>
    </citation>
    <scope>NUCLEOTIDE SEQUENCE</scope>
    <source>
        <strain evidence="8">Race5_Kim</strain>
    </source>
</reference>
<dbReference type="GO" id="GO:0016020">
    <property type="term" value="C:membrane"/>
    <property type="evidence" value="ECO:0007669"/>
    <property type="project" value="UniProtKB-SubCell"/>
</dbReference>
<keyword evidence="5 7" id="KW-0472">Membrane</keyword>
<proteinExistence type="predicted"/>
<dbReference type="PANTHER" id="PTHR45649:SF41">
    <property type="entry name" value="TRANSPORTER, PUTATIVE (EUROFUNG)-RELATED"/>
    <property type="match status" value="1"/>
</dbReference>
<feature type="transmembrane region" description="Helical" evidence="7">
    <location>
        <begin position="269"/>
        <end position="289"/>
    </location>
</feature>
<dbReference type="Pfam" id="PF13520">
    <property type="entry name" value="AA_permease_2"/>
    <property type="match status" value="1"/>
</dbReference>
<reference evidence="8" key="2">
    <citation type="journal article" date="2022" name="Microb. Genom.">
        <title>A chromosome-scale genome assembly of the tomato pathogen Cladosporium fulvum reveals a compartmentalized genome architecture and the presence of a dispensable chromosome.</title>
        <authorList>
            <person name="Zaccaron A.Z."/>
            <person name="Chen L.H."/>
            <person name="Samaras A."/>
            <person name="Stergiopoulos I."/>
        </authorList>
    </citation>
    <scope>NUCLEOTIDE SEQUENCE</scope>
    <source>
        <strain evidence="8">Race5_Kim</strain>
    </source>
</reference>
<evidence type="ECO:0000313" key="8">
    <source>
        <dbReference type="EMBL" id="UJO25161.1"/>
    </source>
</evidence>
<dbReference type="KEGG" id="ffu:CLAFUR5_14125"/>
<feature type="transmembrane region" description="Helical" evidence="7">
    <location>
        <begin position="228"/>
        <end position="249"/>
    </location>
</feature>
<feature type="transmembrane region" description="Helical" evidence="7">
    <location>
        <begin position="310"/>
        <end position="331"/>
    </location>
</feature>
<dbReference type="Proteomes" id="UP000756132">
    <property type="component" value="Chromosome 13"/>
</dbReference>
<feature type="transmembrane region" description="Helical" evidence="7">
    <location>
        <begin position="477"/>
        <end position="496"/>
    </location>
</feature>
<feature type="transmembrane region" description="Helical" evidence="7">
    <location>
        <begin position="105"/>
        <end position="124"/>
    </location>
</feature>
<dbReference type="RefSeq" id="XP_047769527.1">
    <property type="nucleotide sequence ID" value="XM_047913273.1"/>
</dbReference>
<protein>
    <submittedName>
        <fullName evidence="8">Choline transport protein</fullName>
    </submittedName>
</protein>
<feature type="transmembrane region" description="Helical" evidence="7">
    <location>
        <begin position="195"/>
        <end position="216"/>
    </location>
</feature>
<feature type="transmembrane region" description="Helical" evidence="7">
    <location>
        <begin position="73"/>
        <end position="99"/>
    </location>
</feature>
<evidence type="ECO:0000256" key="4">
    <source>
        <dbReference type="ARBA" id="ARBA00022989"/>
    </source>
</evidence>
<comment type="subcellular location">
    <subcellularLocation>
        <location evidence="1">Membrane</location>
        <topology evidence="1">Multi-pass membrane protein</topology>
    </subcellularLocation>
</comment>
<dbReference type="PANTHER" id="PTHR45649">
    <property type="entry name" value="AMINO-ACID PERMEASE BAT1"/>
    <property type="match status" value="1"/>
</dbReference>
<evidence type="ECO:0000256" key="6">
    <source>
        <dbReference type="SAM" id="MobiDB-lite"/>
    </source>
</evidence>
<evidence type="ECO:0000256" key="2">
    <source>
        <dbReference type="ARBA" id="ARBA00022448"/>
    </source>
</evidence>
<keyword evidence="4 7" id="KW-1133">Transmembrane helix</keyword>
<evidence type="ECO:0000313" key="9">
    <source>
        <dbReference type="Proteomes" id="UP000756132"/>
    </source>
</evidence>
<evidence type="ECO:0000256" key="3">
    <source>
        <dbReference type="ARBA" id="ARBA00022692"/>
    </source>
</evidence>
<evidence type="ECO:0000256" key="5">
    <source>
        <dbReference type="ARBA" id="ARBA00023136"/>
    </source>
</evidence>
<evidence type="ECO:0000256" key="1">
    <source>
        <dbReference type="ARBA" id="ARBA00004141"/>
    </source>
</evidence>
<dbReference type="Gene3D" id="1.20.1740.10">
    <property type="entry name" value="Amino acid/polyamine transporter I"/>
    <property type="match status" value="1"/>
</dbReference>
<dbReference type="OrthoDB" id="3257095at2759"/>
<dbReference type="OMA" id="LICTWEV"/>
<feature type="transmembrane region" description="Helical" evidence="7">
    <location>
        <begin position="351"/>
        <end position="374"/>
    </location>
</feature>
<keyword evidence="9" id="KW-1185">Reference proteome</keyword>
<feature type="region of interest" description="Disordered" evidence="6">
    <location>
        <begin position="1"/>
        <end position="31"/>
    </location>
</feature>
<feature type="transmembrane region" description="Helical" evidence="7">
    <location>
        <begin position="152"/>
        <end position="175"/>
    </location>
</feature>
<feature type="transmembrane region" description="Helical" evidence="7">
    <location>
        <begin position="407"/>
        <end position="425"/>
    </location>
</feature>
<dbReference type="InterPro" id="IPR002293">
    <property type="entry name" value="AA/rel_permease1"/>
</dbReference>
<name>A0A9Q8PMB3_PASFU</name>